<keyword evidence="2" id="KW-1185">Reference proteome</keyword>
<dbReference type="EMBL" id="JAAIUW010000008">
    <property type="protein sequence ID" value="KAF7819788.1"/>
    <property type="molecule type" value="Genomic_DNA"/>
</dbReference>
<comment type="caution">
    <text evidence="1">The sequence shown here is derived from an EMBL/GenBank/DDBJ whole genome shotgun (WGS) entry which is preliminary data.</text>
</comment>
<dbReference type="AlphaFoldDB" id="A0A834TD42"/>
<gene>
    <name evidence="1" type="ORF">G2W53_025243</name>
</gene>
<sequence length="157" mass="17114">MSIKEKLGFCKLRSESENCKGYCRREKKNRSHEEGGRQIDTRVQADKERQGVISSLELIHGDLGLKKMGEFVNCNVVIDHEIVSDPIQVPLLGITQLGVLEMSPPISRHVGGTVSDADGSIPLASPCSETMESGYEWCTTPVSLKKASSSCPVISIP</sequence>
<organism evidence="1 2">
    <name type="scientific">Senna tora</name>
    <dbReference type="NCBI Taxonomy" id="362788"/>
    <lineage>
        <taxon>Eukaryota</taxon>
        <taxon>Viridiplantae</taxon>
        <taxon>Streptophyta</taxon>
        <taxon>Embryophyta</taxon>
        <taxon>Tracheophyta</taxon>
        <taxon>Spermatophyta</taxon>
        <taxon>Magnoliopsida</taxon>
        <taxon>eudicotyledons</taxon>
        <taxon>Gunneridae</taxon>
        <taxon>Pentapetalae</taxon>
        <taxon>rosids</taxon>
        <taxon>fabids</taxon>
        <taxon>Fabales</taxon>
        <taxon>Fabaceae</taxon>
        <taxon>Caesalpinioideae</taxon>
        <taxon>Cassia clade</taxon>
        <taxon>Senna</taxon>
    </lineage>
</organism>
<reference evidence="1" key="1">
    <citation type="submission" date="2020-09" db="EMBL/GenBank/DDBJ databases">
        <title>Genome-Enabled Discovery of Anthraquinone Biosynthesis in Senna tora.</title>
        <authorList>
            <person name="Kang S.-H."/>
            <person name="Pandey R.P."/>
            <person name="Lee C.-M."/>
            <person name="Sim J.-S."/>
            <person name="Jeong J.-T."/>
            <person name="Choi B.-S."/>
            <person name="Jung M."/>
            <person name="Ginzburg D."/>
            <person name="Zhao K."/>
            <person name="Won S.Y."/>
            <person name="Oh T.-J."/>
            <person name="Yu Y."/>
            <person name="Kim N.-H."/>
            <person name="Lee O.R."/>
            <person name="Lee T.-H."/>
            <person name="Bashyal P."/>
            <person name="Kim T.-S."/>
            <person name="Lee W.-H."/>
            <person name="Kawkins C."/>
            <person name="Kim C.-K."/>
            <person name="Kim J.S."/>
            <person name="Ahn B.O."/>
            <person name="Rhee S.Y."/>
            <person name="Sohng J.K."/>
        </authorList>
    </citation>
    <scope>NUCLEOTIDE SEQUENCE</scope>
    <source>
        <tissue evidence="1">Leaf</tissue>
    </source>
</reference>
<evidence type="ECO:0000313" key="2">
    <source>
        <dbReference type="Proteomes" id="UP000634136"/>
    </source>
</evidence>
<evidence type="ECO:0000313" key="1">
    <source>
        <dbReference type="EMBL" id="KAF7819788.1"/>
    </source>
</evidence>
<keyword evidence="1" id="KW-0472">Membrane</keyword>
<accession>A0A834TD42</accession>
<name>A0A834TD42_9FABA</name>
<keyword evidence="1" id="KW-0812">Transmembrane</keyword>
<proteinExistence type="predicted"/>
<protein>
    <submittedName>
        <fullName evidence="1">Transmembrane protein 234 like</fullName>
    </submittedName>
</protein>
<dbReference type="Proteomes" id="UP000634136">
    <property type="component" value="Unassembled WGS sequence"/>
</dbReference>